<comment type="subcellular location">
    <subcellularLocation>
        <location evidence="3">Cell projection</location>
        <location evidence="3">Neuron projection</location>
    </subcellularLocation>
    <subcellularLocation>
        <location evidence="1">Cytoplasm</location>
        <location evidence="1">Stress granule</location>
    </subcellularLocation>
    <subcellularLocation>
        <location evidence="2">Perikaryon</location>
    </subcellularLocation>
    <subcellularLocation>
        <location evidence="14">Synapse</location>
    </subcellularLocation>
</comment>
<dbReference type="AlphaFoldDB" id="A0A210QCC8"/>
<dbReference type="InterPro" id="IPR040148">
    <property type="entry name" value="FMR1"/>
</dbReference>
<dbReference type="InterPro" id="IPR022034">
    <property type="entry name" value="FMR1-like_C_core"/>
</dbReference>
<keyword evidence="13" id="KW-0687">Ribonucleoprotein</keyword>
<feature type="region of interest" description="Disordered" evidence="16">
    <location>
        <begin position="385"/>
        <end position="718"/>
    </location>
</feature>
<dbReference type="GO" id="GO:0048513">
    <property type="term" value="P:animal organ development"/>
    <property type="evidence" value="ECO:0007669"/>
    <property type="project" value="TreeGrafter"/>
</dbReference>
<dbReference type="InterPro" id="IPR004087">
    <property type="entry name" value="KH_dom"/>
</dbReference>
<accession>A0A210QCC8</accession>
<evidence type="ECO:0000256" key="13">
    <source>
        <dbReference type="ARBA" id="ARBA00023274"/>
    </source>
</evidence>
<feature type="compositionally biased region" description="Gly residues" evidence="16">
    <location>
        <begin position="573"/>
        <end position="587"/>
    </location>
</feature>
<evidence type="ECO:0000259" key="17">
    <source>
        <dbReference type="PROSITE" id="PS51641"/>
    </source>
</evidence>
<organism evidence="18 19">
    <name type="scientific">Mizuhopecten yessoensis</name>
    <name type="common">Japanese scallop</name>
    <name type="synonym">Patinopecten yessoensis</name>
    <dbReference type="NCBI Taxonomy" id="6573"/>
    <lineage>
        <taxon>Eukaryota</taxon>
        <taxon>Metazoa</taxon>
        <taxon>Spiralia</taxon>
        <taxon>Lophotrochozoa</taxon>
        <taxon>Mollusca</taxon>
        <taxon>Bivalvia</taxon>
        <taxon>Autobranchia</taxon>
        <taxon>Pteriomorphia</taxon>
        <taxon>Pectinida</taxon>
        <taxon>Pectinoidea</taxon>
        <taxon>Pectinidae</taxon>
        <taxon>Mizuhopecten</taxon>
    </lineage>
</organism>
<evidence type="ECO:0000256" key="11">
    <source>
        <dbReference type="ARBA" id="ARBA00023018"/>
    </source>
</evidence>
<feature type="compositionally biased region" description="Polar residues" evidence="16">
    <location>
        <begin position="683"/>
        <end position="692"/>
    </location>
</feature>
<reference evidence="18 19" key="1">
    <citation type="journal article" date="2017" name="Nat. Ecol. Evol.">
        <title>Scallop genome provides insights into evolution of bilaterian karyotype and development.</title>
        <authorList>
            <person name="Wang S."/>
            <person name="Zhang J."/>
            <person name="Jiao W."/>
            <person name="Li J."/>
            <person name="Xun X."/>
            <person name="Sun Y."/>
            <person name="Guo X."/>
            <person name="Huan P."/>
            <person name="Dong B."/>
            <person name="Zhang L."/>
            <person name="Hu X."/>
            <person name="Sun X."/>
            <person name="Wang J."/>
            <person name="Zhao C."/>
            <person name="Wang Y."/>
            <person name="Wang D."/>
            <person name="Huang X."/>
            <person name="Wang R."/>
            <person name="Lv J."/>
            <person name="Li Y."/>
            <person name="Zhang Z."/>
            <person name="Liu B."/>
            <person name="Lu W."/>
            <person name="Hui Y."/>
            <person name="Liang J."/>
            <person name="Zhou Z."/>
            <person name="Hou R."/>
            <person name="Li X."/>
            <person name="Liu Y."/>
            <person name="Li H."/>
            <person name="Ning X."/>
            <person name="Lin Y."/>
            <person name="Zhao L."/>
            <person name="Xing Q."/>
            <person name="Dou J."/>
            <person name="Li Y."/>
            <person name="Mao J."/>
            <person name="Guo H."/>
            <person name="Dou H."/>
            <person name="Li T."/>
            <person name="Mu C."/>
            <person name="Jiang W."/>
            <person name="Fu Q."/>
            <person name="Fu X."/>
            <person name="Miao Y."/>
            <person name="Liu J."/>
            <person name="Yu Q."/>
            <person name="Li R."/>
            <person name="Liao H."/>
            <person name="Li X."/>
            <person name="Kong Y."/>
            <person name="Jiang Z."/>
            <person name="Chourrout D."/>
            <person name="Li R."/>
            <person name="Bao Z."/>
        </authorList>
    </citation>
    <scope>NUCLEOTIDE SEQUENCE [LARGE SCALE GENOMIC DNA]</scope>
    <source>
        <strain evidence="18 19">PY_sf001</strain>
    </source>
</reference>
<evidence type="ECO:0000256" key="9">
    <source>
        <dbReference type="ARBA" id="ARBA00022884"/>
    </source>
</evidence>
<keyword evidence="12" id="KW-0966">Cell projection</keyword>
<feature type="domain" description="Agenet-like" evidence="17">
    <location>
        <begin position="3"/>
        <end position="50"/>
    </location>
</feature>
<dbReference type="GO" id="GO:0048170">
    <property type="term" value="P:positive regulation of long-term neuronal synaptic plasticity"/>
    <property type="evidence" value="ECO:0007669"/>
    <property type="project" value="TreeGrafter"/>
</dbReference>
<evidence type="ECO:0000256" key="6">
    <source>
        <dbReference type="ARBA" id="ARBA00022491"/>
    </source>
</evidence>
<dbReference type="GO" id="GO:0043488">
    <property type="term" value="P:regulation of mRNA stability"/>
    <property type="evidence" value="ECO:0007669"/>
    <property type="project" value="TreeGrafter"/>
</dbReference>
<dbReference type="PANTHER" id="PTHR10603:SF7">
    <property type="entry name" value="FRAGILE X MESSENGER RIBONUCLEOPROTEIN 1 HOMOLOG"/>
    <property type="match status" value="1"/>
</dbReference>
<dbReference type="PROSITE" id="PS50084">
    <property type="entry name" value="KH_TYPE_1"/>
    <property type="match status" value="2"/>
</dbReference>
<keyword evidence="6" id="KW-0678">Repressor</keyword>
<name>A0A210QCC8_MIZYE</name>
<dbReference type="Pfam" id="PF18336">
    <property type="entry name" value="Tudor_FRX1"/>
    <property type="match status" value="1"/>
</dbReference>
<keyword evidence="8" id="KW-0810">Translation regulation</keyword>
<dbReference type="STRING" id="6573.A0A210QCC8"/>
<comment type="caution">
    <text evidence="18">The sequence shown here is derived from an EMBL/GenBank/DDBJ whole genome shotgun (WGS) entry which is preliminary data.</text>
</comment>
<keyword evidence="10" id="KW-0524">Neurogenesis</keyword>
<dbReference type="GO" id="GO:0005634">
    <property type="term" value="C:nucleus"/>
    <property type="evidence" value="ECO:0007669"/>
    <property type="project" value="TreeGrafter"/>
</dbReference>
<dbReference type="Pfam" id="PF12235">
    <property type="entry name" value="FXMRP1_C_core"/>
    <property type="match status" value="1"/>
</dbReference>
<dbReference type="GO" id="GO:0098793">
    <property type="term" value="C:presynapse"/>
    <property type="evidence" value="ECO:0007669"/>
    <property type="project" value="GOC"/>
</dbReference>
<dbReference type="PROSITE" id="PS51641">
    <property type="entry name" value="AGENET_LIKE"/>
    <property type="match status" value="2"/>
</dbReference>
<evidence type="ECO:0000313" key="18">
    <source>
        <dbReference type="EMBL" id="OWF46364.1"/>
    </source>
</evidence>
<evidence type="ECO:0000256" key="16">
    <source>
        <dbReference type="SAM" id="MobiDB-lite"/>
    </source>
</evidence>
<dbReference type="GO" id="GO:0051028">
    <property type="term" value="P:mRNA transport"/>
    <property type="evidence" value="ECO:0007669"/>
    <property type="project" value="TreeGrafter"/>
</dbReference>
<feature type="compositionally biased region" description="Polar residues" evidence="16">
    <location>
        <begin position="589"/>
        <end position="598"/>
    </location>
</feature>
<dbReference type="OrthoDB" id="424249at2759"/>
<feature type="compositionally biased region" description="Polar residues" evidence="16">
    <location>
        <begin position="553"/>
        <end position="570"/>
    </location>
</feature>
<feature type="compositionally biased region" description="Basic residues" evidence="16">
    <location>
        <begin position="418"/>
        <end position="433"/>
    </location>
</feature>
<feature type="compositionally biased region" description="Polar residues" evidence="16">
    <location>
        <begin position="609"/>
        <end position="627"/>
    </location>
</feature>
<protein>
    <submittedName>
        <fullName evidence="18">Fragile X mental retardation protein 1-like</fullName>
    </submittedName>
</protein>
<dbReference type="Gene3D" id="2.30.30.140">
    <property type="match status" value="2"/>
</dbReference>
<dbReference type="GO" id="GO:0043005">
    <property type="term" value="C:neuron projection"/>
    <property type="evidence" value="ECO:0007669"/>
    <property type="project" value="UniProtKB-SubCell"/>
</dbReference>
<keyword evidence="7" id="KW-0677">Repeat</keyword>
<dbReference type="SMART" id="SM00322">
    <property type="entry name" value="KH"/>
    <property type="match status" value="2"/>
</dbReference>
<dbReference type="Pfam" id="PF00013">
    <property type="entry name" value="KH_1"/>
    <property type="match status" value="1"/>
</dbReference>
<feature type="domain" description="Agenet-like" evidence="17">
    <location>
        <begin position="59"/>
        <end position="117"/>
    </location>
</feature>
<dbReference type="Pfam" id="PF05641">
    <property type="entry name" value="Agenet"/>
    <property type="match status" value="1"/>
</dbReference>
<evidence type="ECO:0000313" key="19">
    <source>
        <dbReference type="Proteomes" id="UP000242188"/>
    </source>
</evidence>
<dbReference type="FunFam" id="3.30.1370.10:FF:000054">
    <property type="entry name" value="Fragile X mental retardation protein 1"/>
    <property type="match status" value="1"/>
</dbReference>
<dbReference type="GO" id="GO:0043204">
    <property type="term" value="C:perikaryon"/>
    <property type="evidence" value="ECO:0007669"/>
    <property type="project" value="UniProtKB-SubCell"/>
</dbReference>
<dbReference type="FunFam" id="2.30.30.140:FF:000002">
    <property type="entry name" value="Fragile X mental retardation 1, isoform CRA_e"/>
    <property type="match status" value="1"/>
</dbReference>
<dbReference type="InterPro" id="IPR004088">
    <property type="entry name" value="KH_dom_type_1"/>
</dbReference>
<comment type="similarity">
    <text evidence="4">Belongs to the FMR1 family.</text>
</comment>
<dbReference type="GO" id="GO:0010494">
    <property type="term" value="C:cytoplasmic stress granule"/>
    <property type="evidence" value="ECO:0007669"/>
    <property type="project" value="UniProtKB-SubCell"/>
</dbReference>
<evidence type="ECO:0000256" key="15">
    <source>
        <dbReference type="PROSITE-ProRule" id="PRU00117"/>
    </source>
</evidence>
<evidence type="ECO:0000256" key="4">
    <source>
        <dbReference type="ARBA" id="ARBA00006633"/>
    </source>
</evidence>
<evidence type="ECO:0000256" key="1">
    <source>
        <dbReference type="ARBA" id="ARBA00004210"/>
    </source>
</evidence>
<dbReference type="FunFam" id="3.30.1370.10:FF:000004">
    <property type="entry name" value="Fragile X mental retardation 1, isoform CRA_e"/>
    <property type="match status" value="1"/>
</dbReference>
<evidence type="ECO:0000256" key="2">
    <source>
        <dbReference type="ARBA" id="ARBA00004484"/>
    </source>
</evidence>
<evidence type="ECO:0000256" key="10">
    <source>
        <dbReference type="ARBA" id="ARBA00022902"/>
    </source>
</evidence>
<sequence>MEDLVVEVCGANGAYYKAYVKNIHEETITVQFENDWQPEQEIKFSCARLPPKVVVKRTDYVEGEMVEVFSRANEAEEFGWWQALVKMLKGEFAVMEFTGWDTSSYTDIVPLERIRSINPNKPLTKTSFNKYVIDVPVDLREICKDENAHTEFKKHCNAVSVAYNETDGTLVVLSTSDSVIKRATMLGDMHLRNLRQKLLLKQRTEEAVKRLQNTKIRSGYMEEFTVREDLMGLAIGSHGANIQLARRVDGITAIELDESTCTFKVHGESQESVKKARIMLEYAEETFQVPRELVAKVIGKNGKNIQDIVDKSGVVRVKIEGDNESETLREEYDDWSSQVPLTGQVPFVFVGTTESIENAKILLEYHLDHLKEVEQLRKEKLEIDQQLKSLSGTQPGPYFPPPRDRRDSNDPYSDERGRRRMSGGRGGRGRGTGRRWANERRSMISGDESGQNVTDWSAEVAAEEQKHTGYLTDSVLSGRGRGGRGGRGRGRGYGGYPSYRTVAYDSEDPRDQRSRRRMTDDDDTVLDNASVNSQDQDERRPERRRRRRRNKFRGSSSAASGTETDNSVSNYRPGGGGPSGPRPGGNNGIKTENSNMPNQVPRPKGESVAPQTSAAPPRQAQSPSRQSPGPGKSYPQSGSKPSTPSSQGTASQGPPNKGPNPKEQREPRKNGGGPNQRFPPTARNGNLQSGSETESKAKGSFPNGNNSNKPAEHMVNGE</sequence>
<dbReference type="GO" id="GO:0099577">
    <property type="term" value="P:regulation of translation at presynapse, modulating synaptic transmission"/>
    <property type="evidence" value="ECO:0007669"/>
    <property type="project" value="TreeGrafter"/>
</dbReference>
<evidence type="ECO:0000256" key="7">
    <source>
        <dbReference type="ARBA" id="ARBA00022737"/>
    </source>
</evidence>
<dbReference type="InterPro" id="IPR041560">
    <property type="entry name" value="Tudor_FRM1"/>
</dbReference>
<dbReference type="Proteomes" id="UP000242188">
    <property type="component" value="Unassembled WGS sequence"/>
</dbReference>
<dbReference type="GO" id="GO:0007399">
    <property type="term" value="P:nervous system development"/>
    <property type="evidence" value="ECO:0007669"/>
    <property type="project" value="UniProtKB-KW"/>
</dbReference>
<evidence type="ECO:0000256" key="14">
    <source>
        <dbReference type="ARBA" id="ARBA00034103"/>
    </source>
</evidence>
<feature type="compositionally biased region" description="Basic and acidic residues" evidence="16">
    <location>
        <begin position="402"/>
        <end position="417"/>
    </location>
</feature>
<dbReference type="InterPro" id="IPR008395">
    <property type="entry name" value="Agenet-like_dom"/>
</dbReference>
<keyword evidence="19" id="KW-1185">Reference proteome</keyword>
<proteinExistence type="inferred from homology"/>
<dbReference type="GO" id="GO:0003730">
    <property type="term" value="F:mRNA 3'-UTR binding"/>
    <property type="evidence" value="ECO:0007669"/>
    <property type="project" value="TreeGrafter"/>
</dbReference>
<feature type="compositionally biased region" description="Polar residues" evidence="16">
    <location>
        <begin position="634"/>
        <end position="654"/>
    </location>
</feature>
<evidence type="ECO:0000256" key="3">
    <source>
        <dbReference type="ARBA" id="ARBA00004487"/>
    </source>
</evidence>
<evidence type="ECO:0000256" key="5">
    <source>
        <dbReference type="ARBA" id="ARBA00022490"/>
    </source>
</evidence>
<dbReference type="InterPro" id="IPR040472">
    <property type="entry name" value="FMRP_KH0"/>
</dbReference>
<dbReference type="GO" id="GO:0045727">
    <property type="term" value="P:positive regulation of translation"/>
    <property type="evidence" value="ECO:0007669"/>
    <property type="project" value="TreeGrafter"/>
</dbReference>
<keyword evidence="5" id="KW-0963">Cytoplasm</keyword>
<dbReference type="SUPFAM" id="SSF54791">
    <property type="entry name" value="Eukaryotic type KH-domain (KH-domain type I)"/>
    <property type="match status" value="2"/>
</dbReference>
<feature type="compositionally biased region" description="Basic residues" evidence="16">
    <location>
        <begin position="481"/>
        <end position="490"/>
    </location>
</feature>
<keyword evidence="9 15" id="KW-0694">RNA-binding</keyword>
<dbReference type="Gene3D" id="3.30.1370.10">
    <property type="entry name" value="K Homology domain, type 1"/>
    <property type="match status" value="2"/>
</dbReference>
<dbReference type="PANTHER" id="PTHR10603">
    <property type="entry name" value="FRAGILE X MENTAL RETARDATION SYNDROME-RELATED PROTEIN"/>
    <property type="match status" value="1"/>
</dbReference>
<gene>
    <name evidence="18" type="ORF">KP79_PYT19933</name>
</gene>
<dbReference type="Pfam" id="PF17904">
    <property type="entry name" value="KH_9"/>
    <property type="match status" value="1"/>
</dbReference>
<feature type="compositionally biased region" description="Basic and acidic residues" evidence="16">
    <location>
        <begin position="660"/>
        <end position="669"/>
    </location>
</feature>
<dbReference type="EMBL" id="NEDP02004193">
    <property type="protein sequence ID" value="OWF46364.1"/>
    <property type="molecule type" value="Genomic_DNA"/>
</dbReference>
<dbReference type="InterPro" id="IPR036612">
    <property type="entry name" value="KH_dom_type_1_sf"/>
</dbReference>
<evidence type="ECO:0000256" key="8">
    <source>
        <dbReference type="ARBA" id="ARBA00022845"/>
    </source>
</evidence>
<evidence type="ECO:0000256" key="12">
    <source>
        <dbReference type="ARBA" id="ARBA00023273"/>
    </source>
</evidence>
<keyword evidence="11" id="KW-0770">Synapse</keyword>
<dbReference type="CDD" id="cd22427">
    <property type="entry name" value="KH_I_FMR1_FXR_rpt3"/>
    <property type="match status" value="1"/>
</dbReference>
<dbReference type="GO" id="GO:1990904">
    <property type="term" value="C:ribonucleoprotein complex"/>
    <property type="evidence" value="ECO:0007669"/>
    <property type="project" value="UniProtKB-KW"/>
</dbReference>
<feature type="compositionally biased region" description="Basic residues" evidence="16">
    <location>
        <begin position="542"/>
        <end position="552"/>
    </location>
</feature>
<dbReference type="CDD" id="cd20402">
    <property type="entry name" value="Tudor_Agenet_FMRP-like_rpt1"/>
    <property type="match status" value="1"/>
</dbReference>
<dbReference type="CDD" id="cd22425">
    <property type="entry name" value="KH_I_FMR1_FXR_rpt1"/>
    <property type="match status" value="1"/>
</dbReference>
<dbReference type="GO" id="GO:0045182">
    <property type="term" value="F:translation regulator activity"/>
    <property type="evidence" value="ECO:0007669"/>
    <property type="project" value="TreeGrafter"/>
</dbReference>